<keyword evidence="1" id="KW-0812">Transmembrane</keyword>
<sequence length="129" mass="14094">MAINIDKALMVVDDKIANKKTIDSIPFKQLVGLKFLKADDEKALKYGNAAKNGVVLIQTNKPFLDFLKKNKSLLFVLDGRPVSSQVIANIHPSKIKSVDILKEKASTAIYGSRGANGAVLITLKKTKKN</sequence>
<reference evidence="3 4" key="1">
    <citation type="submission" date="2019-08" db="EMBL/GenBank/DDBJ databases">
        <title>Seonamhaeicola sediminis sp. nov., isolated from marine sediment.</title>
        <authorList>
            <person name="Cao W.R."/>
        </authorList>
    </citation>
    <scope>NUCLEOTIDE SEQUENCE [LARGE SCALE GENOMIC DNA]</scope>
    <source>
        <strain evidence="3 4">B011</strain>
    </source>
</reference>
<dbReference type="PROSITE" id="PS52016">
    <property type="entry name" value="TONB_DEPENDENT_REC_3"/>
    <property type="match status" value="1"/>
</dbReference>
<name>A0A5D0HUP2_9FLAO</name>
<protein>
    <submittedName>
        <fullName evidence="3">TonB-dependent receptor plug domain-containing protein</fullName>
    </submittedName>
</protein>
<dbReference type="Pfam" id="PF07715">
    <property type="entry name" value="Plug"/>
    <property type="match status" value="1"/>
</dbReference>
<dbReference type="InterPro" id="IPR039426">
    <property type="entry name" value="TonB-dep_rcpt-like"/>
</dbReference>
<dbReference type="GO" id="GO:0009279">
    <property type="term" value="C:cell outer membrane"/>
    <property type="evidence" value="ECO:0007669"/>
    <property type="project" value="UniProtKB-SubCell"/>
</dbReference>
<gene>
    <name evidence="3" type="ORF">FUA24_13135</name>
</gene>
<keyword evidence="1" id="KW-1134">Transmembrane beta strand</keyword>
<evidence type="ECO:0000256" key="1">
    <source>
        <dbReference type="PROSITE-ProRule" id="PRU01360"/>
    </source>
</evidence>
<dbReference type="InterPro" id="IPR037066">
    <property type="entry name" value="Plug_dom_sf"/>
</dbReference>
<evidence type="ECO:0000313" key="4">
    <source>
        <dbReference type="Proteomes" id="UP000323930"/>
    </source>
</evidence>
<keyword evidence="1" id="KW-0472">Membrane</keyword>
<evidence type="ECO:0000259" key="2">
    <source>
        <dbReference type="Pfam" id="PF07715"/>
    </source>
</evidence>
<dbReference type="InterPro" id="IPR012910">
    <property type="entry name" value="Plug_dom"/>
</dbReference>
<proteinExistence type="inferred from homology"/>
<organism evidence="3 4">
    <name type="scientific">Seonamhaeicola marinus</name>
    <dbReference type="NCBI Taxonomy" id="1912246"/>
    <lineage>
        <taxon>Bacteria</taxon>
        <taxon>Pseudomonadati</taxon>
        <taxon>Bacteroidota</taxon>
        <taxon>Flavobacteriia</taxon>
        <taxon>Flavobacteriales</taxon>
        <taxon>Flavobacteriaceae</taxon>
    </lineage>
</organism>
<dbReference type="OrthoDB" id="9799897at2"/>
<dbReference type="EMBL" id="VSDQ01000679">
    <property type="protein sequence ID" value="TYA75036.1"/>
    <property type="molecule type" value="Genomic_DNA"/>
</dbReference>
<keyword evidence="1" id="KW-0998">Cell outer membrane</keyword>
<keyword evidence="1" id="KW-0813">Transport</keyword>
<comment type="caution">
    <text evidence="3">The sequence shown here is derived from an EMBL/GenBank/DDBJ whole genome shotgun (WGS) entry which is preliminary data.</text>
</comment>
<evidence type="ECO:0000313" key="3">
    <source>
        <dbReference type="EMBL" id="TYA75036.1"/>
    </source>
</evidence>
<comment type="similarity">
    <text evidence="1">Belongs to the TonB-dependent receptor family.</text>
</comment>
<dbReference type="AlphaFoldDB" id="A0A5D0HUP2"/>
<dbReference type="Proteomes" id="UP000323930">
    <property type="component" value="Unassembled WGS sequence"/>
</dbReference>
<dbReference type="SUPFAM" id="SSF56935">
    <property type="entry name" value="Porins"/>
    <property type="match status" value="1"/>
</dbReference>
<dbReference type="Gene3D" id="2.170.130.10">
    <property type="entry name" value="TonB-dependent receptor, plug domain"/>
    <property type="match status" value="1"/>
</dbReference>
<accession>A0A5D0HUP2</accession>
<keyword evidence="3" id="KW-0675">Receptor</keyword>
<comment type="subcellular location">
    <subcellularLocation>
        <location evidence="1">Cell outer membrane</location>
        <topology evidence="1">Multi-pass membrane protein</topology>
    </subcellularLocation>
</comment>
<keyword evidence="4" id="KW-1185">Reference proteome</keyword>
<feature type="domain" description="TonB-dependent receptor plug" evidence="2">
    <location>
        <begin position="72"/>
        <end position="118"/>
    </location>
</feature>